<sequence>MTRAAGRRACTYASHSPVTVSHVAFQRRIGVIGMQFALSTHHGTLCVRAWRPANIAGYPRR</sequence>
<proteinExistence type="predicted"/>
<gene>
    <name evidence="1" type="ORF">CT19425_P20100</name>
</gene>
<geneLocation type="plasmid" evidence="1">
    <name>III</name>
</geneLocation>
<evidence type="ECO:0000313" key="2">
    <source>
        <dbReference type="Proteomes" id="UP000255505"/>
    </source>
</evidence>
<dbReference type="AlphaFoldDB" id="A0A375ISJ3"/>
<dbReference type="Proteomes" id="UP000255505">
    <property type="component" value="Plasmid III"/>
</dbReference>
<name>A0A375ISJ3_9BURK</name>
<evidence type="ECO:0000313" key="1">
    <source>
        <dbReference type="EMBL" id="SPK77128.1"/>
    </source>
</evidence>
<dbReference type="EMBL" id="LT991978">
    <property type="protein sequence ID" value="SPK77128.1"/>
    <property type="molecule type" value="Genomic_DNA"/>
</dbReference>
<accession>A0A375ISJ3</accession>
<organism evidence="1 2">
    <name type="scientific">Cupriavidus taiwanensis</name>
    <dbReference type="NCBI Taxonomy" id="164546"/>
    <lineage>
        <taxon>Bacteria</taxon>
        <taxon>Pseudomonadati</taxon>
        <taxon>Pseudomonadota</taxon>
        <taxon>Betaproteobacteria</taxon>
        <taxon>Burkholderiales</taxon>
        <taxon>Burkholderiaceae</taxon>
        <taxon>Cupriavidus</taxon>
    </lineage>
</organism>
<reference evidence="1 2" key="1">
    <citation type="submission" date="2018-01" db="EMBL/GenBank/DDBJ databases">
        <authorList>
            <person name="Gaut B.S."/>
            <person name="Morton B.R."/>
            <person name="Clegg M.T."/>
            <person name="Duvall M.R."/>
        </authorList>
    </citation>
    <scope>NUCLEOTIDE SEQUENCE [LARGE SCALE GENOMIC DNA]</scope>
    <source>
        <strain evidence="1">Cupriavidus taiwanensis LMG 19425</strain>
        <plasmid evidence="2">Plasmid iii</plasmid>
    </source>
</reference>
<protein>
    <submittedName>
        <fullName evidence="1">Uncharacterized protein</fullName>
    </submittedName>
</protein>
<keyword evidence="1" id="KW-0614">Plasmid</keyword>